<evidence type="ECO:0000313" key="2">
    <source>
        <dbReference type="EMBL" id="KKM77449.1"/>
    </source>
</evidence>
<proteinExistence type="predicted"/>
<dbReference type="AlphaFoldDB" id="A0A0F9K5S8"/>
<evidence type="ECO:0000256" key="1">
    <source>
        <dbReference type="SAM" id="MobiDB-lite"/>
    </source>
</evidence>
<name>A0A0F9K5S8_9ZZZZ</name>
<protein>
    <submittedName>
        <fullName evidence="2">Uncharacterized protein</fullName>
    </submittedName>
</protein>
<accession>A0A0F9K5S8</accession>
<reference evidence="2" key="1">
    <citation type="journal article" date="2015" name="Nature">
        <title>Complex archaea that bridge the gap between prokaryotes and eukaryotes.</title>
        <authorList>
            <person name="Spang A."/>
            <person name="Saw J.H."/>
            <person name="Jorgensen S.L."/>
            <person name="Zaremba-Niedzwiedzka K."/>
            <person name="Martijn J."/>
            <person name="Lind A.E."/>
            <person name="van Eijk R."/>
            <person name="Schleper C."/>
            <person name="Guy L."/>
            <person name="Ettema T.J."/>
        </authorList>
    </citation>
    <scope>NUCLEOTIDE SEQUENCE</scope>
</reference>
<feature type="compositionally biased region" description="Polar residues" evidence="1">
    <location>
        <begin position="64"/>
        <end position="82"/>
    </location>
</feature>
<gene>
    <name evidence="2" type="ORF">LCGC14_1369980</name>
</gene>
<comment type="caution">
    <text evidence="2">The sequence shown here is derived from an EMBL/GenBank/DDBJ whole genome shotgun (WGS) entry which is preliminary data.</text>
</comment>
<feature type="region of interest" description="Disordered" evidence="1">
    <location>
        <begin position="63"/>
        <end position="82"/>
    </location>
</feature>
<organism evidence="2">
    <name type="scientific">marine sediment metagenome</name>
    <dbReference type="NCBI Taxonomy" id="412755"/>
    <lineage>
        <taxon>unclassified sequences</taxon>
        <taxon>metagenomes</taxon>
        <taxon>ecological metagenomes</taxon>
    </lineage>
</organism>
<dbReference type="EMBL" id="LAZR01008641">
    <property type="protein sequence ID" value="KKM77449.1"/>
    <property type="molecule type" value="Genomic_DNA"/>
</dbReference>
<sequence>MWAPYGENTADDRDRLLVWLGAGWKSWPDIKGAFKATDKTARLRLKTDLNALIKAGEIERRVTGTGNVSQRRTHYRTTNAQH</sequence>